<evidence type="ECO:0000313" key="3">
    <source>
        <dbReference type="Proteomes" id="UP001233535"/>
    </source>
</evidence>
<evidence type="ECO:0000313" key="2">
    <source>
        <dbReference type="EMBL" id="MDR0183599.1"/>
    </source>
</evidence>
<feature type="transmembrane region" description="Helical" evidence="1">
    <location>
        <begin position="32"/>
        <end position="52"/>
    </location>
</feature>
<dbReference type="EMBL" id="JARUHG010000003">
    <property type="protein sequence ID" value="MDR0183599.1"/>
    <property type="molecule type" value="Genomic_DNA"/>
</dbReference>
<keyword evidence="3" id="KW-1185">Reference proteome</keyword>
<evidence type="ECO:0008006" key="4">
    <source>
        <dbReference type="Google" id="ProtNLM"/>
    </source>
</evidence>
<accession>A0ABU1CF70</accession>
<dbReference type="Proteomes" id="UP001233535">
    <property type="component" value="Unassembled WGS sequence"/>
</dbReference>
<proteinExistence type="predicted"/>
<comment type="caution">
    <text evidence="2">The sequence shown here is derived from an EMBL/GenBank/DDBJ whole genome shotgun (WGS) entry which is preliminary data.</text>
</comment>
<keyword evidence="1" id="KW-0812">Transmembrane</keyword>
<sequence length="87" mass="9394">MSTAEVAPGCWKFTVWFRATSKFFQSTTMRSLAWLTLVMLRWVWMLPLPAVMVPPSTAHAGAVQAIAAASAVSVGTAGGIRRVLLDD</sequence>
<protein>
    <recommendedName>
        <fullName evidence="4">Secreted protein</fullName>
    </recommendedName>
</protein>
<keyword evidence="1" id="KW-0472">Membrane</keyword>
<evidence type="ECO:0000256" key="1">
    <source>
        <dbReference type="SAM" id="Phobius"/>
    </source>
</evidence>
<reference evidence="2 3" key="1">
    <citation type="submission" date="2023-04" db="EMBL/GenBank/DDBJ databases">
        <title>Lysobacter sp. strain UC isolated from soil sample.</title>
        <authorList>
            <person name="Choksket S."/>
            <person name="Harshvardhan F."/>
            <person name="Rana R."/>
            <person name="Patil P.B."/>
            <person name="Korpole S."/>
        </authorList>
    </citation>
    <scope>NUCLEOTIDE SEQUENCE [LARGE SCALE GENOMIC DNA]</scope>
    <source>
        <strain evidence="2 3">UC</strain>
    </source>
</reference>
<organism evidence="2 3">
    <name type="scientific">Lysobacter arvi</name>
    <dbReference type="NCBI Taxonomy" id="3038776"/>
    <lineage>
        <taxon>Bacteria</taxon>
        <taxon>Pseudomonadati</taxon>
        <taxon>Pseudomonadota</taxon>
        <taxon>Gammaproteobacteria</taxon>
        <taxon>Lysobacterales</taxon>
        <taxon>Lysobacteraceae</taxon>
        <taxon>Lysobacter</taxon>
    </lineage>
</organism>
<dbReference type="RefSeq" id="WP_309262896.1">
    <property type="nucleotide sequence ID" value="NZ_JARUHG010000003.1"/>
</dbReference>
<keyword evidence="1" id="KW-1133">Transmembrane helix</keyword>
<gene>
    <name evidence="2" type="ORF">P8609_11575</name>
</gene>
<feature type="transmembrane region" description="Helical" evidence="1">
    <location>
        <begin position="58"/>
        <end position="80"/>
    </location>
</feature>
<name>A0ABU1CF70_9GAMM</name>